<proteinExistence type="predicted"/>
<feature type="transmembrane region" description="Helical" evidence="1">
    <location>
        <begin position="224"/>
        <end position="242"/>
    </location>
</feature>
<evidence type="ECO:0000256" key="1">
    <source>
        <dbReference type="SAM" id="Phobius"/>
    </source>
</evidence>
<feature type="transmembrane region" description="Helical" evidence="1">
    <location>
        <begin position="184"/>
        <end position="203"/>
    </location>
</feature>
<comment type="caution">
    <text evidence="2">The sequence shown here is derived from an EMBL/GenBank/DDBJ whole genome shotgun (WGS) entry which is preliminary data.</text>
</comment>
<name>A0A7C1ID75_9CREN</name>
<sequence length="291" mass="33273">MHTGRAENRLSRYLRYISFYFLVVFLLIYLYILPEDVKLGLALDAQDISLAKLYNLYTCHFVHLSFNHLVNNLVAFTFYYFVFVIVAVSLYKLDFEARLFLLLSVTVSPFLVSALSTLTDPTNYLSGFGYGFSAIVSFIGAGGLACILLLFARGSRAKALFLFMGTLSVYLGATYLVYKSFLYALLFVAIGIMMLVWTLYRLVRLYGKSYIKIIANDLNSITNNTLLFYFIEALLLLFLVYYYPSTLLTLRDLQETFGATGIAVGVMEHYWGMMLGAFLMITLYKHDKIRF</sequence>
<feature type="transmembrane region" description="Helical" evidence="1">
    <location>
        <begin position="73"/>
        <end position="93"/>
    </location>
</feature>
<keyword evidence="1" id="KW-0472">Membrane</keyword>
<organism evidence="2">
    <name type="scientific">Fervidicoccus fontis</name>
    <dbReference type="NCBI Taxonomy" id="683846"/>
    <lineage>
        <taxon>Archaea</taxon>
        <taxon>Thermoproteota</taxon>
        <taxon>Thermoprotei</taxon>
        <taxon>Fervidicoccales</taxon>
        <taxon>Fervidicoccaceae</taxon>
        <taxon>Fervidicoccus</taxon>
    </lineage>
</organism>
<evidence type="ECO:0000313" key="2">
    <source>
        <dbReference type="EMBL" id="HDS10550.1"/>
    </source>
</evidence>
<dbReference type="EMBL" id="DSDY01000095">
    <property type="protein sequence ID" value="HDS10550.1"/>
    <property type="molecule type" value="Genomic_DNA"/>
</dbReference>
<gene>
    <name evidence="2" type="ORF">ENO04_02855</name>
</gene>
<accession>A0A7C1ID75</accession>
<protein>
    <submittedName>
        <fullName evidence="2">Uncharacterized protein</fullName>
    </submittedName>
</protein>
<feature type="transmembrane region" description="Helical" evidence="1">
    <location>
        <begin position="130"/>
        <end position="152"/>
    </location>
</feature>
<keyword evidence="1" id="KW-0812">Transmembrane</keyword>
<feature type="transmembrane region" description="Helical" evidence="1">
    <location>
        <begin position="12"/>
        <end position="32"/>
    </location>
</feature>
<feature type="transmembrane region" description="Helical" evidence="1">
    <location>
        <begin position="100"/>
        <end position="118"/>
    </location>
</feature>
<reference evidence="2" key="1">
    <citation type="journal article" date="2020" name="mSystems">
        <title>Genome- and Community-Level Interaction Insights into Carbon Utilization and Element Cycling Functions of Hydrothermarchaeota in Hydrothermal Sediment.</title>
        <authorList>
            <person name="Zhou Z."/>
            <person name="Liu Y."/>
            <person name="Xu W."/>
            <person name="Pan J."/>
            <person name="Luo Z.H."/>
            <person name="Li M."/>
        </authorList>
    </citation>
    <scope>NUCLEOTIDE SEQUENCE [LARGE SCALE GENOMIC DNA]</scope>
    <source>
        <strain evidence="2">SpSt-123</strain>
    </source>
</reference>
<feature type="transmembrane region" description="Helical" evidence="1">
    <location>
        <begin position="262"/>
        <end position="284"/>
    </location>
</feature>
<keyword evidence="1" id="KW-1133">Transmembrane helix</keyword>
<dbReference type="AlphaFoldDB" id="A0A7C1ID75"/>
<feature type="transmembrane region" description="Helical" evidence="1">
    <location>
        <begin position="159"/>
        <end position="178"/>
    </location>
</feature>